<evidence type="ECO:0000256" key="5">
    <source>
        <dbReference type="ARBA" id="ARBA00047686"/>
    </source>
</evidence>
<dbReference type="Proteomes" id="UP001595637">
    <property type="component" value="Unassembled WGS sequence"/>
</dbReference>
<evidence type="ECO:0000256" key="4">
    <source>
        <dbReference type="ARBA" id="ARBA00023080"/>
    </source>
</evidence>
<dbReference type="PANTHER" id="PTHR11241:SF0">
    <property type="entry name" value="DEOXYURIDINE 5'-TRIPHOSPHATE NUCLEOTIDOHYDROLASE"/>
    <property type="match status" value="1"/>
</dbReference>
<dbReference type="InterPro" id="IPR036157">
    <property type="entry name" value="dUTPase-like_sf"/>
</dbReference>
<reference evidence="8" key="1">
    <citation type="journal article" date="2019" name="Int. J. Syst. Evol. Microbiol.">
        <title>The Global Catalogue of Microorganisms (GCM) 10K type strain sequencing project: providing services to taxonomists for standard genome sequencing and annotation.</title>
        <authorList>
            <consortium name="The Broad Institute Genomics Platform"/>
            <consortium name="The Broad Institute Genome Sequencing Center for Infectious Disease"/>
            <person name="Wu L."/>
            <person name="Ma J."/>
        </authorList>
    </citation>
    <scope>NUCLEOTIDE SEQUENCE [LARGE SCALE GENOMIC DNA]</scope>
    <source>
        <strain evidence="8">CCM 7756</strain>
    </source>
</reference>
<dbReference type="SUPFAM" id="SSF51283">
    <property type="entry name" value="dUTPase-like"/>
    <property type="match status" value="1"/>
</dbReference>
<dbReference type="NCBIfam" id="TIGR00576">
    <property type="entry name" value="dut"/>
    <property type="match status" value="1"/>
</dbReference>
<evidence type="ECO:0000259" key="6">
    <source>
        <dbReference type="Pfam" id="PF00692"/>
    </source>
</evidence>
<organism evidence="7 8">
    <name type="scientific">Salinicoccus sesuvii</name>
    <dbReference type="NCBI Taxonomy" id="868281"/>
    <lineage>
        <taxon>Bacteria</taxon>
        <taxon>Bacillati</taxon>
        <taxon>Bacillota</taxon>
        <taxon>Bacilli</taxon>
        <taxon>Bacillales</taxon>
        <taxon>Staphylococcaceae</taxon>
        <taxon>Salinicoccus</taxon>
    </lineage>
</organism>
<comment type="catalytic activity">
    <reaction evidence="5">
        <text>dUTP + H2O = dUMP + diphosphate + H(+)</text>
        <dbReference type="Rhea" id="RHEA:10248"/>
        <dbReference type="ChEBI" id="CHEBI:15377"/>
        <dbReference type="ChEBI" id="CHEBI:15378"/>
        <dbReference type="ChEBI" id="CHEBI:33019"/>
        <dbReference type="ChEBI" id="CHEBI:61555"/>
        <dbReference type="ChEBI" id="CHEBI:246422"/>
        <dbReference type="EC" id="3.6.1.23"/>
    </reaction>
</comment>
<dbReference type="InterPro" id="IPR033704">
    <property type="entry name" value="dUTPase_trimeric"/>
</dbReference>
<dbReference type="Gene3D" id="2.70.40.10">
    <property type="match status" value="1"/>
</dbReference>
<dbReference type="EMBL" id="JBHRVQ010000001">
    <property type="protein sequence ID" value="MFC3389354.1"/>
    <property type="molecule type" value="Genomic_DNA"/>
</dbReference>
<gene>
    <name evidence="7" type="primary">dut</name>
    <name evidence="7" type="ORF">ACFOEO_12255</name>
</gene>
<comment type="caution">
    <text evidence="7">The sequence shown here is derived from an EMBL/GenBank/DDBJ whole genome shotgun (WGS) entry which is preliminary data.</text>
</comment>
<dbReference type="RefSeq" id="WP_380656381.1">
    <property type="nucleotide sequence ID" value="NZ_JBHRVQ010000001.1"/>
</dbReference>
<accession>A0ABV7N6Y4</accession>
<evidence type="ECO:0000313" key="8">
    <source>
        <dbReference type="Proteomes" id="UP001595637"/>
    </source>
</evidence>
<protein>
    <recommendedName>
        <fullName evidence="2">dUTP diphosphatase</fullName>
        <ecNumber evidence="2">3.6.1.23</ecNumber>
    </recommendedName>
</protein>
<comment type="similarity">
    <text evidence="1">Belongs to the dUTPase family.</text>
</comment>
<keyword evidence="8" id="KW-1185">Reference proteome</keyword>
<evidence type="ECO:0000256" key="3">
    <source>
        <dbReference type="ARBA" id="ARBA00022801"/>
    </source>
</evidence>
<dbReference type="InterPro" id="IPR029054">
    <property type="entry name" value="dUTPase-like"/>
</dbReference>
<evidence type="ECO:0000256" key="1">
    <source>
        <dbReference type="ARBA" id="ARBA00006581"/>
    </source>
</evidence>
<evidence type="ECO:0000256" key="2">
    <source>
        <dbReference type="ARBA" id="ARBA00012379"/>
    </source>
</evidence>
<sequence length="152" mass="16537">MNTLKIKKLHPDAIVPTRAHKTDAGLDLYANESVPVTNGTKISTGIAVDIPEGFEGTIRPRSGLTSKTRLRVQLGTIDAGYNGEVKVIVDYGNDVNFDEEKMEILKMYHKIRKGDKIAQLVISPIVTPKPIVVEDFDSESARGANGFGSTGR</sequence>
<keyword evidence="4" id="KW-0546">Nucleotide metabolism</keyword>
<dbReference type="CDD" id="cd07557">
    <property type="entry name" value="trimeric_dUTPase"/>
    <property type="match status" value="1"/>
</dbReference>
<dbReference type="NCBIfam" id="NF001862">
    <property type="entry name" value="PRK00601.1"/>
    <property type="match status" value="1"/>
</dbReference>
<dbReference type="EC" id="3.6.1.23" evidence="2"/>
<dbReference type="GO" id="GO:0004170">
    <property type="term" value="F:dUTP diphosphatase activity"/>
    <property type="evidence" value="ECO:0007669"/>
    <property type="project" value="UniProtKB-EC"/>
</dbReference>
<name>A0ABV7N6Y4_9STAP</name>
<dbReference type="InterPro" id="IPR008181">
    <property type="entry name" value="dUTPase"/>
</dbReference>
<dbReference type="PANTHER" id="PTHR11241">
    <property type="entry name" value="DEOXYURIDINE 5'-TRIPHOSPHATE NUCLEOTIDOHYDROLASE"/>
    <property type="match status" value="1"/>
</dbReference>
<keyword evidence="3 7" id="KW-0378">Hydrolase</keyword>
<evidence type="ECO:0000313" key="7">
    <source>
        <dbReference type="EMBL" id="MFC3389354.1"/>
    </source>
</evidence>
<proteinExistence type="inferred from homology"/>
<dbReference type="Pfam" id="PF00692">
    <property type="entry name" value="dUTPase"/>
    <property type="match status" value="1"/>
</dbReference>
<feature type="domain" description="dUTPase-like" evidence="6">
    <location>
        <begin position="13"/>
        <end position="151"/>
    </location>
</feature>